<dbReference type="EMBL" id="FOJA01000001">
    <property type="protein sequence ID" value="SEW03358.1"/>
    <property type="molecule type" value="Genomic_DNA"/>
</dbReference>
<evidence type="ECO:0000313" key="1">
    <source>
        <dbReference type="EMBL" id="SEW03358.1"/>
    </source>
</evidence>
<evidence type="ECO:0000313" key="2">
    <source>
        <dbReference type="Proteomes" id="UP000198518"/>
    </source>
</evidence>
<sequence length="119" mass="12746">MNRRTLLGRAAAAAGASLALAGCLRDGADDEVLEVVDSEFGEDDEGYLQYTVTVSNPSDRAASGTLYVNSELNDNPITKVQEVSLDAHSTQSVTVTYDVKRDELSGSFSPEVDLQEDDD</sequence>
<name>A0A1I0NPL6_9EURY</name>
<dbReference type="OrthoDB" id="252316at2157"/>
<accession>A0A1I0NPL6</accession>
<dbReference type="Gene3D" id="2.60.40.10">
    <property type="entry name" value="Immunoglobulins"/>
    <property type="match status" value="1"/>
</dbReference>
<proteinExistence type="predicted"/>
<dbReference type="Proteomes" id="UP000198518">
    <property type="component" value="Unassembled WGS sequence"/>
</dbReference>
<reference evidence="1 2" key="1">
    <citation type="submission" date="2016-10" db="EMBL/GenBank/DDBJ databases">
        <authorList>
            <person name="de Groot N.N."/>
        </authorList>
    </citation>
    <scope>NUCLEOTIDE SEQUENCE [LARGE SCALE GENOMIC DNA]</scope>
    <source>
        <strain evidence="1 2">CGMCC 1.5337</strain>
    </source>
</reference>
<dbReference type="STRING" id="355548.SAMN04487945_1045"/>
<gene>
    <name evidence="1" type="ORF">SAMN04487945_1045</name>
</gene>
<keyword evidence="2" id="KW-1185">Reference proteome</keyword>
<protein>
    <submittedName>
        <fullName evidence="1">Uncharacterized protein</fullName>
    </submittedName>
</protein>
<dbReference type="RefSeq" id="WP_089668300.1">
    <property type="nucleotide sequence ID" value="NZ_FOJA01000001.1"/>
</dbReference>
<dbReference type="PROSITE" id="PS51257">
    <property type="entry name" value="PROKAR_LIPOPROTEIN"/>
    <property type="match status" value="1"/>
</dbReference>
<organism evidence="1 2">
    <name type="scientific">Halobacterium jilantaiense</name>
    <dbReference type="NCBI Taxonomy" id="355548"/>
    <lineage>
        <taxon>Archaea</taxon>
        <taxon>Methanobacteriati</taxon>
        <taxon>Methanobacteriota</taxon>
        <taxon>Stenosarchaea group</taxon>
        <taxon>Halobacteria</taxon>
        <taxon>Halobacteriales</taxon>
        <taxon>Halobacteriaceae</taxon>
        <taxon>Halobacterium</taxon>
    </lineage>
</organism>
<dbReference type="InterPro" id="IPR013783">
    <property type="entry name" value="Ig-like_fold"/>
</dbReference>
<dbReference type="AlphaFoldDB" id="A0A1I0NPL6"/>